<keyword evidence="2" id="KW-0863">Zinc-finger</keyword>
<evidence type="ECO:0000256" key="1">
    <source>
        <dbReference type="ARBA" id="ARBA00022723"/>
    </source>
</evidence>
<evidence type="ECO:0000313" key="7">
    <source>
        <dbReference type="EMBL" id="CAK9138008.1"/>
    </source>
</evidence>
<proteinExistence type="predicted"/>
<keyword evidence="5" id="KW-0472">Membrane</keyword>
<feature type="compositionally biased region" description="Basic and acidic residues" evidence="4">
    <location>
        <begin position="1"/>
        <end position="12"/>
    </location>
</feature>
<evidence type="ECO:0000256" key="5">
    <source>
        <dbReference type="SAM" id="Phobius"/>
    </source>
</evidence>
<keyword evidence="5" id="KW-1133">Transmembrane helix</keyword>
<dbReference type="PANTHER" id="PTHR46214">
    <property type="entry name" value="ZINC FINGER, RING-CH-TYPE"/>
    <property type="match status" value="1"/>
</dbReference>
<feature type="domain" description="RING-CH-type" evidence="6">
    <location>
        <begin position="83"/>
        <end position="148"/>
    </location>
</feature>
<evidence type="ECO:0000256" key="4">
    <source>
        <dbReference type="SAM" id="MobiDB-lite"/>
    </source>
</evidence>
<dbReference type="Pfam" id="PF12906">
    <property type="entry name" value="RINGv"/>
    <property type="match status" value="1"/>
</dbReference>
<dbReference type="InterPro" id="IPR013083">
    <property type="entry name" value="Znf_RING/FYVE/PHD"/>
</dbReference>
<evidence type="ECO:0000256" key="3">
    <source>
        <dbReference type="ARBA" id="ARBA00022833"/>
    </source>
</evidence>
<evidence type="ECO:0000259" key="6">
    <source>
        <dbReference type="PROSITE" id="PS51292"/>
    </source>
</evidence>
<dbReference type="AlphaFoldDB" id="A0ABC8QZJ8"/>
<dbReference type="Gene3D" id="3.30.40.10">
    <property type="entry name" value="Zinc/RING finger domain, C3HC4 (zinc finger)"/>
    <property type="match status" value="1"/>
</dbReference>
<dbReference type="SUPFAM" id="SSF57850">
    <property type="entry name" value="RING/U-box"/>
    <property type="match status" value="1"/>
</dbReference>
<sequence length="209" mass="23191">MEPEIHDGRVGDTKSTNPFGGFQPEAASGIRSEDPGILCGEDCKSGLKSELTEMPEVSREEQKAKEPEPAENEGVIDIKYSGENLRAEKVCRICHLSAEQPLENGELMQLGCGCKGELGISHRSCAEAWFEQKGNRLCEICGKPVTNISVREDSRIFMVEWNERTLVAAAPYSSLPEGSRRCKHSFCNFLLACLVLAFILPWFLRVDIL</sequence>
<feature type="compositionally biased region" description="Basic and acidic residues" evidence="4">
    <location>
        <begin position="41"/>
        <end position="68"/>
    </location>
</feature>
<gene>
    <name evidence="7" type="ORF">ILEXP_LOCUS5072</name>
</gene>
<feature type="region of interest" description="Disordered" evidence="4">
    <location>
        <begin position="1"/>
        <end position="75"/>
    </location>
</feature>
<dbReference type="GO" id="GO:0008270">
    <property type="term" value="F:zinc ion binding"/>
    <property type="evidence" value="ECO:0007669"/>
    <property type="project" value="UniProtKB-KW"/>
</dbReference>
<keyword evidence="5" id="KW-0812">Transmembrane</keyword>
<organism evidence="7 8">
    <name type="scientific">Ilex paraguariensis</name>
    <name type="common">yerba mate</name>
    <dbReference type="NCBI Taxonomy" id="185542"/>
    <lineage>
        <taxon>Eukaryota</taxon>
        <taxon>Viridiplantae</taxon>
        <taxon>Streptophyta</taxon>
        <taxon>Embryophyta</taxon>
        <taxon>Tracheophyta</taxon>
        <taxon>Spermatophyta</taxon>
        <taxon>Magnoliopsida</taxon>
        <taxon>eudicotyledons</taxon>
        <taxon>Gunneridae</taxon>
        <taxon>Pentapetalae</taxon>
        <taxon>asterids</taxon>
        <taxon>campanulids</taxon>
        <taxon>Aquifoliales</taxon>
        <taxon>Aquifoliaceae</taxon>
        <taxon>Ilex</taxon>
    </lineage>
</organism>
<dbReference type="PROSITE" id="PS51292">
    <property type="entry name" value="ZF_RING_CH"/>
    <property type="match status" value="1"/>
</dbReference>
<dbReference type="PANTHER" id="PTHR46214:SF8">
    <property type="entry name" value="RING_FYVE_PHD ZINC FINGER SUPERFAMILY PROTEIN"/>
    <property type="match status" value="1"/>
</dbReference>
<protein>
    <recommendedName>
        <fullName evidence="6">RING-CH-type domain-containing protein</fullName>
    </recommendedName>
</protein>
<evidence type="ECO:0000256" key="2">
    <source>
        <dbReference type="ARBA" id="ARBA00022771"/>
    </source>
</evidence>
<evidence type="ECO:0000313" key="8">
    <source>
        <dbReference type="Proteomes" id="UP001642360"/>
    </source>
</evidence>
<keyword evidence="1" id="KW-0479">Metal-binding</keyword>
<reference evidence="7 8" key="1">
    <citation type="submission" date="2024-02" db="EMBL/GenBank/DDBJ databases">
        <authorList>
            <person name="Vignale AGUSTIN F."/>
            <person name="Sosa J E."/>
            <person name="Modenutti C."/>
        </authorList>
    </citation>
    <scope>NUCLEOTIDE SEQUENCE [LARGE SCALE GENOMIC DNA]</scope>
</reference>
<keyword evidence="3" id="KW-0862">Zinc</keyword>
<dbReference type="EMBL" id="CAUOFW020000853">
    <property type="protein sequence ID" value="CAK9138008.1"/>
    <property type="molecule type" value="Genomic_DNA"/>
</dbReference>
<feature type="transmembrane region" description="Helical" evidence="5">
    <location>
        <begin position="186"/>
        <end position="204"/>
    </location>
</feature>
<dbReference type="InterPro" id="IPR011016">
    <property type="entry name" value="Znf_RING-CH"/>
</dbReference>
<accession>A0ABC8QZJ8</accession>
<dbReference type="Proteomes" id="UP001642360">
    <property type="component" value="Unassembled WGS sequence"/>
</dbReference>
<comment type="caution">
    <text evidence="7">The sequence shown here is derived from an EMBL/GenBank/DDBJ whole genome shotgun (WGS) entry which is preliminary data.</text>
</comment>
<keyword evidence="8" id="KW-1185">Reference proteome</keyword>
<dbReference type="SMART" id="SM00744">
    <property type="entry name" value="RINGv"/>
    <property type="match status" value="1"/>
</dbReference>
<name>A0ABC8QZJ8_9AQUA</name>